<dbReference type="Proteomes" id="UP000054978">
    <property type="component" value="Unassembled WGS sequence"/>
</dbReference>
<feature type="transmembrane region" description="Helical" evidence="6">
    <location>
        <begin position="198"/>
        <end position="219"/>
    </location>
</feature>
<dbReference type="PANTHER" id="PTHR11662">
    <property type="entry name" value="SOLUTE CARRIER FAMILY 17"/>
    <property type="match status" value="1"/>
</dbReference>
<feature type="transmembrane region" description="Helical" evidence="6">
    <location>
        <begin position="346"/>
        <end position="363"/>
    </location>
</feature>
<reference evidence="8" key="1">
    <citation type="submission" date="2016-01" db="EMBL/GenBank/DDBJ databases">
        <authorList>
            <person name="Peeters C."/>
        </authorList>
    </citation>
    <scope>NUCLEOTIDE SEQUENCE [LARGE SCALE GENOMIC DNA]</scope>
    <source>
        <strain evidence="8">LMG 29326</strain>
    </source>
</reference>
<evidence type="ECO:0000256" key="4">
    <source>
        <dbReference type="ARBA" id="ARBA00022989"/>
    </source>
</evidence>
<dbReference type="PANTHER" id="PTHR11662:SF399">
    <property type="entry name" value="FI19708P1-RELATED"/>
    <property type="match status" value="1"/>
</dbReference>
<protein>
    <submittedName>
        <fullName evidence="8">Major facilitator transporter</fullName>
    </submittedName>
</protein>
<dbReference type="SUPFAM" id="SSF103473">
    <property type="entry name" value="MFS general substrate transporter"/>
    <property type="match status" value="1"/>
</dbReference>
<feature type="domain" description="Major facilitator superfamily (MFS) profile" evidence="7">
    <location>
        <begin position="38"/>
        <end position="460"/>
    </location>
</feature>
<dbReference type="Pfam" id="PF07690">
    <property type="entry name" value="MFS_1"/>
    <property type="match status" value="2"/>
</dbReference>
<dbReference type="PROSITE" id="PS50850">
    <property type="entry name" value="MFS"/>
    <property type="match status" value="1"/>
</dbReference>
<dbReference type="InterPro" id="IPR050382">
    <property type="entry name" value="MFS_Na/Anion_cotransporter"/>
</dbReference>
<evidence type="ECO:0000256" key="3">
    <source>
        <dbReference type="ARBA" id="ARBA00022692"/>
    </source>
</evidence>
<dbReference type="GO" id="GO:0005886">
    <property type="term" value="C:plasma membrane"/>
    <property type="evidence" value="ECO:0007669"/>
    <property type="project" value="UniProtKB-SubCell"/>
</dbReference>
<evidence type="ECO:0000256" key="6">
    <source>
        <dbReference type="SAM" id="Phobius"/>
    </source>
</evidence>
<sequence>MRCEPFRDMKEEISVAIERTTQYIAGTAARTTRTRYSILAMILLLATVAYADRAILSIAGPGISKEFGLDHVQLGYVLSAFSWAYVVGQIPGGLLLDRFGTKTMYGATLILWSIATMMVGFIGNFTSDLSIALGLLFSLRFALGLIEAPSFPANGRVAVMWFPKEERGLATSLFASASYFAVAIFSPFAGWLTSRFGWPAPFIALGLIGIAAAGVWAVVMYEPRKHPRVSGSELDHIIAGGAMIDIDSKHALESRPALSAGVLRVLLGNRMLWCSYIGQYCTIALSYFFITWFPIYLVQARGMNVMQAGFATMVPAVAGFVGGIAGGTISDWLIRRGWSVSWARKTPYIIGMAMGCSIVLSAVTESNIVIVLLMTLAFFGKGAAAGAGTWAIVSDTAPREAVGLAGAIFNCVGNIGGIVTPIVFGYLVQATGGYTVGLYFVAAHCLVAAVVYLFFMGKIERVKMS</sequence>
<keyword evidence="5 6" id="KW-0472">Membrane</keyword>
<feature type="transmembrane region" description="Helical" evidence="6">
    <location>
        <begin position="36"/>
        <end position="56"/>
    </location>
</feature>
<dbReference type="InterPro" id="IPR000849">
    <property type="entry name" value="Sugar_P_transporter"/>
</dbReference>
<keyword evidence="4 6" id="KW-1133">Transmembrane helix</keyword>
<feature type="transmembrane region" description="Helical" evidence="6">
    <location>
        <begin position="404"/>
        <end position="428"/>
    </location>
</feature>
<dbReference type="GO" id="GO:0022857">
    <property type="term" value="F:transmembrane transporter activity"/>
    <property type="evidence" value="ECO:0007669"/>
    <property type="project" value="InterPro"/>
</dbReference>
<comment type="caution">
    <text evidence="8">The sequence shown here is derived from an EMBL/GenBank/DDBJ whole genome shotgun (WGS) entry which is preliminary data.</text>
</comment>
<feature type="transmembrane region" description="Helical" evidence="6">
    <location>
        <begin position="169"/>
        <end position="192"/>
    </location>
</feature>
<feature type="transmembrane region" description="Helical" evidence="6">
    <location>
        <begin position="103"/>
        <end position="123"/>
    </location>
</feature>
<evidence type="ECO:0000256" key="1">
    <source>
        <dbReference type="ARBA" id="ARBA00004651"/>
    </source>
</evidence>
<keyword evidence="9" id="KW-1185">Reference proteome</keyword>
<dbReference type="PIRSF" id="PIRSF002808">
    <property type="entry name" value="Hexose_phosphate_transp"/>
    <property type="match status" value="1"/>
</dbReference>
<gene>
    <name evidence="8" type="ORF">AWB83_04148</name>
</gene>
<accession>A0A158CA58</accession>
<feature type="transmembrane region" description="Helical" evidence="6">
    <location>
        <begin position="273"/>
        <end position="298"/>
    </location>
</feature>
<organism evidence="8 9">
    <name type="scientific">Caballeronia ptereochthonis</name>
    <dbReference type="NCBI Taxonomy" id="1777144"/>
    <lineage>
        <taxon>Bacteria</taxon>
        <taxon>Pseudomonadati</taxon>
        <taxon>Pseudomonadota</taxon>
        <taxon>Betaproteobacteria</taxon>
        <taxon>Burkholderiales</taxon>
        <taxon>Burkholderiaceae</taxon>
        <taxon>Caballeronia</taxon>
    </lineage>
</organism>
<dbReference type="Gene3D" id="1.20.1250.20">
    <property type="entry name" value="MFS general substrate transporter like domains"/>
    <property type="match status" value="2"/>
</dbReference>
<evidence type="ECO:0000313" key="9">
    <source>
        <dbReference type="Proteomes" id="UP000054978"/>
    </source>
</evidence>
<dbReference type="EMBL" id="FCOB02000019">
    <property type="protein sequence ID" value="SAK79179.1"/>
    <property type="molecule type" value="Genomic_DNA"/>
</dbReference>
<dbReference type="CDD" id="cd17319">
    <property type="entry name" value="MFS_ExuT_GudP_like"/>
    <property type="match status" value="1"/>
</dbReference>
<dbReference type="AlphaFoldDB" id="A0A158CA58"/>
<keyword evidence="2" id="KW-1003">Cell membrane</keyword>
<name>A0A158CA58_9BURK</name>
<comment type="subcellular location">
    <subcellularLocation>
        <location evidence="1">Cell membrane</location>
        <topology evidence="1">Multi-pass membrane protein</topology>
    </subcellularLocation>
</comment>
<dbReference type="InterPro" id="IPR020846">
    <property type="entry name" value="MFS_dom"/>
</dbReference>
<proteinExistence type="predicted"/>
<feature type="transmembrane region" description="Helical" evidence="6">
    <location>
        <begin position="434"/>
        <end position="455"/>
    </location>
</feature>
<evidence type="ECO:0000256" key="5">
    <source>
        <dbReference type="ARBA" id="ARBA00023136"/>
    </source>
</evidence>
<feature type="transmembrane region" description="Helical" evidence="6">
    <location>
        <begin position="369"/>
        <end position="392"/>
    </location>
</feature>
<evidence type="ECO:0000256" key="2">
    <source>
        <dbReference type="ARBA" id="ARBA00022475"/>
    </source>
</evidence>
<dbReference type="STRING" id="1777144.AWB83_04148"/>
<evidence type="ECO:0000313" key="8">
    <source>
        <dbReference type="EMBL" id="SAK79179.1"/>
    </source>
</evidence>
<feature type="transmembrane region" description="Helical" evidence="6">
    <location>
        <begin position="310"/>
        <end position="334"/>
    </location>
</feature>
<feature type="transmembrane region" description="Helical" evidence="6">
    <location>
        <begin position="129"/>
        <end position="148"/>
    </location>
</feature>
<evidence type="ECO:0000259" key="7">
    <source>
        <dbReference type="PROSITE" id="PS50850"/>
    </source>
</evidence>
<keyword evidence="3 6" id="KW-0812">Transmembrane</keyword>
<dbReference type="InterPro" id="IPR011701">
    <property type="entry name" value="MFS"/>
</dbReference>
<feature type="transmembrane region" description="Helical" evidence="6">
    <location>
        <begin position="76"/>
        <end position="96"/>
    </location>
</feature>
<dbReference type="InterPro" id="IPR036259">
    <property type="entry name" value="MFS_trans_sf"/>
</dbReference>